<dbReference type="RefSeq" id="WP_015090280.1">
    <property type="nucleotide sequence ID" value="NC_019567.1"/>
</dbReference>
<dbReference type="Gene3D" id="1.25.40.10">
    <property type="entry name" value="Tetratricopeptide repeat domain"/>
    <property type="match status" value="1"/>
</dbReference>
<dbReference type="STRING" id="1069642.Bdt_1114"/>
<dbReference type="InterPro" id="IPR019734">
    <property type="entry name" value="TPR_rpt"/>
</dbReference>
<accession>K7Z8N6</accession>
<feature type="domain" description="HTH cro/C1-type" evidence="1">
    <location>
        <begin position="27"/>
        <end position="68"/>
    </location>
</feature>
<dbReference type="Pfam" id="PF13181">
    <property type="entry name" value="TPR_8"/>
    <property type="match status" value="1"/>
</dbReference>
<dbReference type="InterPro" id="IPR011990">
    <property type="entry name" value="TPR-like_helical_dom_sf"/>
</dbReference>
<dbReference type="EMBL" id="CP002930">
    <property type="protein sequence ID" value="AFY00814.1"/>
    <property type="molecule type" value="Genomic_DNA"/>
</dbReference>
<dbReference type="InterPro" id="IPR001387">
    <property type="entry name" value="Cro/C1-type_HTH"/>
</dbReference>
<dbReference type="PATRIC" id="fig|1069642.3.peg.1101"/>
<dbReference type="SUPFAM" id="SSF48452">
    <property type="entry name" value="TPR-like"/>
    <property type="match status" value="1"/>
</dbReference>
<dbReference type="AlphaFoldDB" id="K7Z8N6"/>
<evidence type="ECO:0000313" key="2">
    <source>
        <dbReference type="EMBL" id="AFY00814.1"/>
    </source>
</evidence>
<gene>
    <name evidence="2" type="ORF">Bdt_1114</name>
</gene>
<protein>
    <recommendedName>
        <fullName evidence="1">HTH cro/C1-type domain-containing protein</fullName>
    </recommendedName>
</protein>
<dbReference type="PROSITE" id="PS50943">
    <property type="entry name" value="HTH_CROC1"/>
    <property type="match status" value="1"/>
</dbReference>
<evidence type="ECO:0000259" key="1">
    <source>
        <dbReference type="PROSITE" id="PS50943"/>
    </source>
</evidence>
<dbReference type="Pfam" id="PF13443">
    <property type="entry name" value="HTH_26"/>
    <property type="match status" value="1"/>
</dbReference>
<organism evidence="2 3">
    <name type="scientific">Bdellovibrio bacteriovorus str. Tiberius</name>
    <dbReference type="NCBI Taxonomy" id="1069642"/>
    <lineage>
        <taxon>Bacteria</taxon>
        <taxon>Pseudomonadati</taxon>
        <taxon>Bdellovibrionota</taxon>
        <taxon>Bdellovibrionia</taxon>
        <taxon>Bdellovibrionales</taxon>
        <taxon>Pseudobdellovibrionaceae</taxon>
        <taxon>Bdellovibrio</taxon>
    </lineage>
</organism>
<dbReference type="OrthoDB" id="5310274at2"/>
<dbReference type="SUPFAM" id="SSF47413">
    <property type="entry name" value="lambda repressor-like DNA-binding domains"/>
    <property type="match status" value="1"/>
</dbReference>
<reference evidence="2 3" key="1">
    <citation type="journal article" date="2012" name="BMC Genomics">
        <title>Genome analysis of a simultaneously predatory and prey-independent, novel Bdellovibrio bacteriovorus from the River Tiber, supports in silico predictions of both ancient and recent lateral gene transfer from diverse bacteria.</title>
        <authorList>
            <person name="Hobley L."/>
            <person name="Lerner T.R."/>
            <person name="Williams L.E."/>
            <person name="Lambert C."/>
            <person name="Till R."/>
            <person name="Milner D.S."/>
            <person name="Basford S.M."/>
            <person name="Capeness M.J."/>
            <person name="Fenton A.K."/>
            <person name="Atterbury R.J."/>
            <person name="Harris M.A."/>
            <person name="Sockett R.E."/>
        </authorList>
    </citation>
    <scope>NUCLEOTIDE SEQUENCE [LARGE SCALE GENOMIC DNA]</scope>
    <source>
        <strain evidence="2 3">Tiberius</strain>
    </source>
</reference>
<dbReference type="GO" id="GO:0003677">
    <property type="term" value="F:DNA binding"/>
    <property type="evidence" value="ECO:0007669"/>
    <property type="project" value="InterPro"/>
</dbReference>
<dbReference type="InterPro" id="IPR010982">
    <property type="entry name" value="Lambda_DNA-bd_dom_sf"/>
</dbReference>
<proteinExistence type="predicted"/>
<dbReference type="SMART" id="SM00028">
    <property type="entry name" value="TPR"/>
    <property type="match status" value="4"/>
</dbReference>
<dbReference type="KEGG" id="bbat:Bdt_1114"/>
<name>K7Z8N6_BDEBC</name>
<sequence length="389" mass="44309">MREILVEIDGQYLMETLKNAGIANITFARSVGVNVKTVQRWIHGQVKRVTVSTAEKILAALPCDRQKLVLPDSETKIVSQDPTLATLLDFRFINSLETRSQLLVLFKSLKTFSINDLSTKQFALLYSVLGFIHLKIGSIRAAKFHLTSSVTTFRKVDDKENTGWALYYLAVVRERVGEYQEALNHLESIRNVYAYSDDLAVRMHHLQGKVFSSMGSTDQAEDSFRSAIKVAKEQCLWTDELQLSYYRLGWIQMQKGLFDKAIWLFLRSFVVSRKNEDGFAQLISYRSYKVACTLLGRCPKIGRINRLINRESKLVKTRSQREIVAQIDFYMALAERNFELAQSILNERAARSISKQSTRTAVSSDTELMRRIAGASGQAESFTIYLNAI</sequence>
<dbReference type="HOGENOM" id="CLU_709155_0_0_7"/>
<evidence type="ECO:0000313" key="3">
    <source>
        <dbReference type="Proteomes" id="UP000010074"/>
    </source>
</evidence>
<dbReference type="Proteomes" id="UP000010074">
    <property type="component" value="Chromosome"/>
</dbReference>